<proteinExistence type="predicted"/>
<organism evidence="2 5">
    <name type="scientific">Lactobacillus selangorensis</name>
    <dbReference type="NCBI Taxonomy" id="81857"/>
    <lineage>
        <taxon>Bacteria</taxon>
        <taxon>Bacillati</taxon>
        <taxon>Bacillota</taxon>
        <taxon>Bacilli</taxon>
        <taxon>Lactobacillales</taxon>
        <taxon>Lactobacillaceae</taxon>
        <taxon>Lactobacillus</taxon>
    </lineage>
</organism>
<feature type="transmembrane region" description="Helical" evidence="1">
    <location>
        <begin position="37"/>
        <end position="57"/>
    </location>
</feature>
<sequence>MTKRKAQQQALSLATFVIALGIVLYLVAHLFTAPVGGQFLFILGFIGLADGVYLFVWQRTQRAIKVRYYAQALKLSPQQLADMGDTQAAQSAWRDINAKLLPQLEQMAQKKKVAPFQWEQS</sequence>
<dbReference type="RefSeq" id="WP_057768507.1">
    <property type="nucleotide sequence ID" value="NZ_JQAT01000001.1"/>
</dbReference>
<reference evidence="4 5" key="1">
    <citation type="journal article" date="2015" name="Genome Announc.">
        <title>Expanding the biotechnology potential of lactobacilli through comparative genomics of 213 strains and associated genera.</title>
        <authorList>
            <person name="Sun Z."/>
            <person name="Harris H.M."/>
            <person name="McCann A."/>
            <person name="Guo C."/>
            <person name="Argimon S."/>
            <person name="Zhang W."/>
            <person name="Yang X."/>
            <person name="Jeffery I.B."/>
            <person name="Cooney J.C."/>
            <person name="Kagawa T.F."/>
            <person name="Liu W."/>
            <person name="Song Y."/>
            <person name="Salvetti E."/>
            <person name="Wrobel A."/>
            <person name="Rasinkangas P."/>
            <person name="Parkhill J."/>
            <person name="Rea M.C."/>
            <person name="O'Sullivan O."/>
            <person name="Ritari J."/>
            <person name="Douillard F.P."/>
            <person name="Paul Ross R."/>
            <person name="Yang R."/>
            <person name="Briner A.E."/>
            <person name="Felis G.E."/>
            <person name="de Vos W.M."/>
            <person name="Barrangou R."/>
            <person name="Klaenhammer T.R."/>
            <person name="Caufield P.W."/>
            <person name="Cui Y."/>
            <person name="Zhang H."/>
            <person name="O'Toole P.W."/>
        </authorList>
    </citation>
    <scope>NUCLEOTIDE SEQUENCE [LARGE SCALE GENOMIC DNA]</scope>
    <source>
        <strain evidence="2 5">ATCC BAA-66</strain>
        <strain evidence="3 4">DSM 13344</strain>
    </source>
</reference>
<dbReference type="Proteomes" id="UP000051645">
    <property type="component" value="Unassembled WGS sequence"/>
</dbReference>
<keyword evidence="1" id="KW-1133">Transmembrane helix</keyword>
<accession>A0A0R2FPI9</accession>
<keyword evidence="1" id="KW-0812">Transmembrane</keyword>
<comment type="caution">
    <text evidence="2">The sequence shown here is derived from an EMBL/GenBank/DDBJ whole genome shotgun (WGS) entry which is preliminary data.</text>
</comment>
<evidence type="ECO:0000313" key="2">
    <source>
        <dbReference type="EMBL" id="KRN29579.1"/>
    </source>
</evidence>
<dbReference type="PATRIC" id="fig|81857.3.peg.469"/>
<evidence type="ECO:0000313" key="3">
    <source>
        <dbReference type="EMBL" id="KRN33891.1"/>
    </source>
</evidence>
<name>A0A0R2FPI9_9LACO</name>
<dbReference type="AlphaFoldDB" id="A0A0R2FPI9"/>
<dbReference type="STRING" id="81857.IV38_GL000465"/>
<keyword evidence="1" id="KW-0472">Membrane</keyword>
<feature type="transmembrane region" description="Helical" evidence="1">
    <location>
        <begin position="12"/>
        <end position="31"/>
    </location>
</feature>
<dbReference type="Proteomes" id="UP000051751">
    <property type="component" value="Unassembled WGS sequence"/>
</dbReference>
<protein>
    <submittedName>
        <fullName evidence="2">Uncharacterized protein</fullName>
    </submittedName>
</protein>
<dbReference type="EMBL" id="JQAT01000001">
    <property type="protein sequence ID" value="KRN29579.1"/>
    <property type="molecule type" value="Genomic_DNA"/>
</dbReference>
<evidence type="ECO:0000256" key="1">
    <source>
        <dbReference type="SAM" id="Phobius"/>
    </source>
</evidence>
<evidence type="ECO:0000313" key="5">
    <source>
        <dbReference type="Proteomes" id="UP000051751"/>
    </source>
</evidence>
<evidence type="ECO:0000313" key="4">
    <source>
        <dbReference type="Proteomes" id="UP000051645"/>
    </source>
</evidence>
<gene>
    <name evidence="2" type="ORF">IV38_GL000465</name>
    <name evidence="3" type="ORF">IV40_GL000203</name>
</gene>
<dbReference type="EMBL" id="JQAZ01000001">
    <property type="protein sequence ID" value="KRN33891.1"/>
    <property type="molecule type" value="Genomic_DNA"/>
</dbReference>
<keyword evidence="4" id="KW-1185">Reference proteome</keyword>